<comment type="caution">
    <text evidence="3">The sequence shown here is derived from an EMBL/GenBank/DDBJ whole genome shotgun (WGS) entry which is preliminary data.</text>
</comment>
<organism evidence="3 4">
    <name type="scientific">Aristolochia fimbriata</name>
    <name type="common">White veined hardy Dutchman's pipe vine</name>
    <dbReference type="NCBI Taxonomy" id="158543"/>
    <lineage>
        <taxon>Eukaryota</taxon>
        <taxon>Viridiplantae</taxon>
        <taxon>Streptophyta</taxon>
        <taxon>Embryophyta</taxon>
        <taxon>Tracheophyta</taxon>
        <taxon>Spermatophyta</taxon>
        <taxon>Magnoliopsida</taxon>
        <taxon>Magnoliidae</taxon>
        <taxon>Piperales</taxon>
        <taxon>Aristolochiaceae</taxon>
        <taxon>Aristolochia</taxon>
    </lineage>
</organism>
<feature type="transmembrane region" description="Helical" evidence="2">
    <location>
        <begin position="20"/>
        <end position="45"/>
    </location>
</feature>
<protein>
    <recommendedName>
        <fullName evidence="5">Hydroxyproline-rich glycoprotein family protein</fullName>
    </recommendedName>
</protein>
<evidence type="ECO:0000313" key="4">
    <source>
        <dbReference type="Proteomes" id="UP000825729"/>
    </source>
</evidence>
<evidence type="ECO:0000256" key="1">
    <source>
        <dbReference type="SAM" id="MobiDB-lite"/>
    </source>
</evidence>
<keyword evidence="2" id="KW-0472">Membrane</keyword>
<sequence length="136" mass="14797">MDAQDLTAGSGHHSDASHPALGFPLGTALLLIVIFCLSGIFSCCYHWDKLRSLRRAFARDSDPESDSLDPPVKPAPLPADPKQDEKQSLPVLMPGDRIPKYIAWPCPCEPSPLAPPTDKMIAVEIQSPPVHPRPDL</sequence>
<evidence type="ECO:0000313" key="3">
    <source>
        <dbReference type="EMBL" id="KAG9439952.1"/>
    </source>
</evidence>
<keyword evidence="2" id="KW-0812">Transmembrane</keyword>
<dbReference type="Proteomes" id="UP000825729">
    <property type="component" value="Unassembled WGS sequence"/>
</dbReference>
<proteinExistence type="predicted"/>
<evidence type="ECO:0008006" key="5">
    <source>
        <dbReference type="Google" id="ProtNLM"/>
    </source>
</evidence>
<accession>A0AAV7DWT2</accession>
<dbReference type="PANTHER" id="PTHR34291:SF1">
    <property type="entry name" value="HYDROXYPROLINE-RICH GLYCOPROTEIN FAMILY PROTEIN"/>
    <property type="match status" value="1"/>
</dbReference>
<keyword evidence="2" id="KW-1133">Transmembrane helix</keyword>
<keyword evidence="4" id="KW-1185">Reference proteome</keyword>
<evidence type="ECO:0000256" key="2">
    <source>
        <dbReference type="SAM" id="Phobius"/>
    </source>
</evidence>
<dbReference type="AlphaFoldDB" id="A0AAV7DWT2"/>
<name>A0AAV7DWT2_ARIFI</name>
<gene>
    <name evidence="3" type="ORF">H6P81_020117</name>
</gene>
<dbReference type="PANTHER" id="PTHR34291">
    <property type="entry name" value="HYDROXYPROLINE-RICH GLYCOPROTEIN FAMILY PROTEIN"/>
    <property type="match status" value="1"/>
</dbReference>
<dbReference type="InterPro" id="IPR037699">
    <property type="entry name" value="At5g65660-like"/>
</dbReference>
<reference evidence="3 4" key="1">
    <citation type="submission" date="2021-07" db="EMBL/GenBank/DDBJ databases">
        <title>The Aristolochia fimbriata genome: insights into angiosperm evolution, floral development and chemical biosynthesis.</title>
        <authorList>
            <person name="Jiao Y."/>
        </authorList>
    </citation>
    <scope>NUCLEOTIDE SEQUENCE [LARGE SCALE GENOMIC DNA]</scope>
    <source>
        <strain evidence="3">IBCAS-2021</strain>
        <tissue evidence="3">Leaf</tissue>
    </source>
</reference>
<feature type="region of interest" description="Disordered" evidence="1">
    <location>
        <begin position="58"/>
        <end position="90"/>
    </location>
</feature>
<dbReference type="EMBL" id="JAINDJ010000008">
    <property type="protein sequence ID" value="KAG9439952.1"/>
    <property type="molecule type" value="Genomic_DNA"/>
</dbReference>